<keyword evidence="1" id="KW-1133">Transmembrane helix</keyword>
<name>A0A2Z2KJY2_9BACL</name>
<feature type="transmembrane region" description="Helical" evidence="1">
    <location>
        <begin position="48"/>
        <end position="69"/>
    </location>
</feature>
<dbReference type="EMBL" id="CP021780">
    <property type="protein sequence ID" value="ASA21262.1"/>
    <property type="molecule type" value="Genomic_DNA"/>
</dbReference>
<protein>
    <submittedName>
        <fullName evidence="2">Uncharacterized protein</fullName>
    </submittedName>
</protein>
<evidence type="ECO:0000256" key="1">
    <source>
        <dbReference type="SAM" id="Phobius"/>
    </source>
</evidence>
<gene>
    <name evidence="2" type="ORF">B9T62_10975</name>
</gene>
<organism evidence="2 3">
    <name type="scientific">Paenibacillus donghaensis</name>
    <dbReference type="NCBI Taxonomy" id="414771"/>
    <lineage>
        <taxon>Bacteria</taxon>
        <taxon>Bacillati</taxon>
        <taxon>Bacillota</taxon>
        <taxon>Bacilli</taxon>
        <taxon>Bacillales</taxon>
        <taxon>Paenibacillaceae</taxon>
        <taxon>Paenibacillus</taxon>
    </lineage>
</organism>
<dbReference type="Proteomes" id="UP000249890">
    <property type="component" value="Chromosome"/>
</dbReference>
<reference evidence="2 3" key="1">
    <citation type="submission" date="2017-06" db="EMBL/GenBank/DDBJ databases">
        <title>Complete genome sequence of Paenibacillus donghaensis KCTC 13049T isolated from East Sea sediment, South Korea.</title>
        <authorList>
            <person name="Jung B.K."/>
            <person name="Hong S.-J."/>
            <person name="Shin J.-H."/>
        </authorList>
    </citation>
    <scope>NUCLEOTIDE SEQUENCE [LARGE SCALE GENOMIC DNA]</scope>
    <source>
        <strain evidence="2 3">KCTC 13049</strain>
    </source>
</reference>
<feature type="transmembrane region" description="Helical" evidence="1">
    <location>
        <begin position="158"/>
        <end position="177"/>
    </location>
</feature>
<feature type="transmembrane region" description="Helical" evidence="1">
    <location>
        <begin position="89"/>
        <end position="113"/>
    </location>
</feature>
<evidence type="ECO:0000313" key="3">
    <source>
        <dbReference type="Proteomes" id="UP000249890"/>
    </source>
</evidence>
<proteinExistence type="predicted"/>
<feature type="transmembrane region" description="Helical" evidence="1">
    <location>
        <begin position="16"/>
        <end position="36"/>
    </location>
</feature>
<dbReference type="AlphaFoldDB" id="A0A2Z2KJY2"/>
<dbReference type="OrthoDB" id="2678893at2"/>
<feature type="transmembrane region" description="Helical" evidence="1">
    <location>
        <begin position="216"/>
        <end position="237"/>
    </location>
</feature>
<feature type="transmembrane region" description="Helical" evidence="1">
    <location>
        <begin position="133"/>
        <end position="151"/>
    </location>
</feature>
<evidence type="ECO:0000313" key="2">
    <source>
        <dbReference type="EMBL" id="ASA21262.1"/>
    </source>
</evidence>
<sequence length="243" mass="27580">MLKLVKYDFRRRRDQLAAVLAIVILLQVAITITTFVDSPHKPMLNTMVYLIAALLGLGYAMHTYVQNLVSYQRRLLPVSTLHTLLSPIIFYWGLLIVLLSLGLVQLGILHITGSNIELPVNTGTFGFRVIAESFWSTTSLLVMFMFSFTLARSFRYKGYWRIGIFTYFVLQYLVVFVERQLFGVEKTELRYSLEINVIGDESAAGGNLFQMPDSNLGLIVFEVVLVLLLLAGMARLIRSRVES</sequence>
<keyword evidence="3" id="KW-1185">Reference proteome</keyword>
<keyword evidence="1" id="KW-0472">Membrane</keyword>
<dbReference type="KEGG" id="pdh:B9T62_10975"/>
<accession>A0A2Z2KJY2</accession>
<dbReference type="RefSeq" id="WP_087915275.1">
    <property type="nucleotide sequence ID" value="NZ_CP021780.1"/>
</dbReference>
<keyword evidence="1" id="KW-0812">Transmembrane</keyword>